<reference evidence="1" key="1">
    <citation type="submission" date="2020-11" db="EMBL/GenBank/DDBJ databases">
        <authorList>
            <consortium name="DOE Joint Genome Institute"/>
            <person name="Ahrendt S."/>
            <person name="Riley R."/>
            <person name="Andreopoulos W."/>
            <person name="LaButti K."/>
            <person name="Pangilinan J."/>
            <person name="Ruiz-duenas F.J."/>
            <person name="Barrasa J.M."/>
            <person name="Sanchez-Garcia M."/>
            <person name="Camarero S."/>
            <person name="Miyauchi S."/>
            <person name="Serrano A."/>
            <person name="Linde D."/>
            <person name="Babiker R."/>
            <person name="Drula E."/>
            <person name="Ayuso-Fernandez I."/>
            <person name="Pacheco R."/>
            <person name="Padilla G."/>
            <person name="Ferreira P."/>
            <person name="Barriuso J."/>
            <person name="Kellner H."/>
            <person name="Castanera R."/>
            <person name="Alfaro M."/>
            <person name="Ramirez L."/>
            <person name="Pisabarro A.G."/>
            <person name="Kuo A."/>
            <person name="Tritt A."/>
            <person name="Lipzen A."/>
            <person name="He G."/>
            <person name="Yan M."/>
            <person name="Ng V."/>
            <person name="Cullen D."/>
            <person name="Martin F."/>
            <person name="Rosso M.-N."/>
            <person name="Henrissat B."/>
            <person name="Hibbett D."/>
            <person name="Martinez A.T."/>
            <person name="Grigoriev I.V."/>
        </authorList>
    </citation>
    <scope>NUCLEOTIDE SEQUENCE</scope>
    <source>
        <strain evidence="1">AH 44721</strain>
    </source>
</reference>
<name>A0A9P5NKK2_GYMJU</name>
<evidence type="ECO:0000313" key="1">
    <source>
        <dbReference type="EMBL" id="KAF8893204.1"/>
    </source>
</evidence>
<dbReference type="OrthoDB" id="2745898at2759"/>
<organism evidence="1 2">
    <name type="scientific">Gymnopilus junonius</name>
    <name type="common">Spectacular rustgill mushroom</name>
    <name type="synonym">Gymnopilus spectabilis subsp. junonius</name>
    <dbReference type="NCBI Taxonomy" id="109634"/>
    <lineage>
        <taxon>Eukaryota</taxon>
        <taxon>Fungi</taxon>
        <taxon>Dikarya</taxon>
        <taxon>Basidiomycota</taxon>
        <taxon>Agaricomycotina</taxon>
        <taxon>Agaricomycetes</taxon>
        <taxon>Agaricomycetidae</taxon>
        <taxon>Agaricales</taxon>
        <taxon>Agaricineae</taxon>
        <taxon>Hymenogastraceae</taxon>
        <taxon>Gymnopilus</taxon>
    </lineage>
</organism>
<dbReference type="EMBL" id="JADNYJ010000067">
    <property type="protein sequence ID" value="KAF8893204.1"/>
    <property type="molecule type" value="Genomic_DNA"/>
</dbReference>
<keyword evidence="2" id="KW-1185">Reference proteome</keyword>
<evidence type="ECO:0000313" key="2">
    <source>
        <dbReference type="Proteomes" id="UP000724874"/>
    </source>
</evidence>
<dbReference type="InterPro" id="IPR032675">
    <property type="entry name" value="LRR_dom_sf"/>
</dbReference>
<sequence length="351" mass="39195">MYAPTQPNFPQEIIDLIIDFVASETDSQRKRLEALRACCLVSMAFNTRSKQHIFSEINFHADDFAQKRAQKLLRVLDLPANRDLLQYIRTTRPATGIGERAGAILTGLGRTLKATKRNLLILLARMTSAPVEVLIVETRNGLLDFKRISDDFRSLLLAIRSQSNLKSLHFINVTNLDKTFVVSNVSPTGLQELGLWNVAFTDSPVNGSLVPLPFQNLISLAVSFPEAVVVIPFCRTLESLDSMIETLEIRKCPIGPCKSCQELETAVDILSHLSNLRSLKLSTTGSPQNFSYIAPHHMAYLLTLGARPRLGRDAQSQEGYFKVENRVDTYSYGALELLPNLVDVDEVSEFM</sequence>
<dbReference type="SUPFAM" id="SSF52047">
    <property type="entry name" value="RNI-like"/>
    <property type="match status" value="1"/>
</dbReference>
<dbReference type="Proteomes" id="UP000724874">
    <property type="component" value="Unassembled WGS sequence"/>
</dbReference>
<gene>
    <name evidence="1" type="ORF">CPB84DRAFT_1783416</name>
</gene>
<proteinExistence type="predicted"/>
<dbReference type="Gene3D" id="3.80.10.10">
    <property type="entry name" value="Ribonuclease Inhibitor"/>
    <property type="match status" value="1"/>
</dbReference>
<dbReference type="AlphaFoldDB" id="A0A9P5NKK2"/>
<accession>A0A9P5NKK2</accession>
<protein>
    <submittedName>
        <fullName evidence="1">Uncharacterized protein</fullName>
    </submittedName>
</protein>
<comment type="caution">
    <text evidence="1">The sequence shown here is derived from an EMBL/GenBank/DDBJ whole genome shotgun (WGS) entry which is preliminary data.</text>
</comment>